<evidence type="ECO:0000313" key="3">
    <source>
        <dbReference type="Proteomes" id="UP000588112"/>
    </source>
</evidence>
<keyword evidence="3" id="KW-1185">Reference proteome</keyword>
<feature type="compositionally biased region" description="Basic and acidic residues" evidence="1">
    <location>
        <begin position="7"/>
        <end position="24"/>
    </location>
</feature>
<dbReference type="RefSeq" id="WP_184607935.1">
    <property type="nucleotide sequence ID" value="NZ_BOOS01000010.1"/>
</dbReference>
<accession>A0A7W9DNT3</accession>
<organism evidence="2 3">
    <name type="scientific">Sphaerisporangium krabiense</name>
    <dbReference type="NCBI Taxonomy" id="763782"/>
    <lineage>
        <taxon>Bacteria</taxon>
        <taxon>Bacillati</taxon>
        <taxon>Actinomycetota</taxon>
        <taxon>Actinomycetes</taxon>
        <taxon>Streptosporangiales</taxon>
        <taxon>Streptosporangiaceae</taxon>
        <taxon>Sphaerisporangium</taxon>
    </lineage>
</organism>
<dbReference type="EMBL" id="JACHBR010000001">
    <property type="protein sequence ID" value="MBB5624580.1"/>
    <property type="molecule type" value="Genomic_DNA"/>
</dbReference>
<evidence type="ECO:0000313" key="2">
    <source>
        <dbReference type="EMBL" id="MBB5624580.1"/>
    </source>
</evidence>
<dbReference type="AlphaFoldDB" id="A0A7W9DNT3"/>
<protein>
    <submittedName>
        <fullName evidence="2">Uncharacterized protein</fullName>
    </submittedName>
</protein>
<evidence type="ECO:0000256" key="1">
    <source>
        <dbReference type="SAM" id="MobiDB-lite"/>
    </source>
</evidence>
<name>A0A7W9DNT3_9ACTN</name>
<proteinExistence type="predicted"/>
<dbReference type="Proteomes" id="UP000588112">
    <property type="component" value="Unassembled WGS sequence"/>
</dbReference>
<gene>
    <name evidence="2" type="ORF">BJ981_000279</name>
</gene>
<sequence length="203" mass="22852">MRRARLSYRDRTEAARMGRRDGRRSIPPIPGSGEAVATAYSRQLEHRAHRASKQIQVRLRREGVKHVMLVHGLAETLLVNHRLRGEVGEGDAARFLRALTRWTATVEQGRRRAQAAADHANQLLHWYWTHVMQEHPAAAKAVRSLPVPVAIVPDPIWDKPDVLLFLRVHADDELGTARMIRVITRALELTAGCDDRGPSGEPT</sequence>
<feature type="region of interest" description="Disordered" evidence="1">
    <location>
        <begin position="1"/>
        <end position="33"/>
    </location>
</feature>
<comment type="caution">
    <text evidence="2">The sequence shown here is derived from an EMBL/GenBank/DDBJ whole genome shotgun (WGS) entry which is preliminary data.</text>
</comment>
<reference evidence="2 3" key="1">
    <citation type="submission" date="2020-08" db="EMBL/GenBank/DDBJ databases">
        <title>Sequencing the genomes of 1000 actinobacteria strains.</title>
        <authorList>
            <person name="Klenk H.-P."/>
        </authorList>
    </citation>
    <scope>NUCLEOTIDE SEQUENCE [LARGE SCALE GENOMIC DNA]</scope>
    <source>
        <strain evidence="2 3">DSM 45790</strain>
    </source>
</reference>